<dbReference type="AlphaFoldDB" id="A0A165ZDG4"/>
<name>A0A165ZDG4_METOA</name>
<sequence length="54" mass="6305">MVIILELDVLNVILLFFIVFNEVLLRLIAEILVELINNLLLVNKFFSPSKMFNI</sequence>
<feature type="transmembrane region" description="Helical" evidence="1">
    <location>
        <begin position="12"/>
        <end position="41"/>
    </location>
</feature>
<dbReference type="Proteomes" id="UP000077428">
    <property type="component" value="Unassembled WGS sequence"/>
</dbReference>
<gene>
    <name evidence="2" type="ORF">MBORA_18010</name>
</gene>
<evidence type="ECO:0000313" key="3">
    <source>
        <dbReference type="Proteomes" id="UP000077428"/>
    </source>
</evidence>
<organism evidence="2 3">
    <name type="scientific">Methanobrevibacter oralis</name>
    <dbReference type="NCBI Taxonomy" id="66851"/>
    <lineage>
        <taxon>Archaea</taxon>
        <taxon>Methanobacteriati</taxon>
        <taxon>Methanobacteriota</taxon>
        <taxon>Methanomada group</taxon>
        <taxon>Methanobacteria</taxon>
        <taxon>Methanobacteriales</taxon>
        <taxon>Methanobacteriaceae</taxon>
        <taxon>Methanobrevibacter</taxon>
    </lineage>
</organism>
<evidence type="ECO:0000256" key="1">
    <source>
        <dbReference type="SAM" id="Phobius"/>
    </source>
</evidence>
<protein>
    <submittedName>
        <fullName evidence="2">Uncharacterized protein</fullName>
    </submittedName>
</protein>
<comment type="caution">
    <text evidence="2">The sequence shown here is derived from an EMBL/GenBank/DDBJ whole genome shotgun (WGS) entry which is preliminary data.</text>
</comment>
<accession>A0A165ZDG4</accession>
<keyword evidence="1" id="KW-0812">Transmembrane</keyword>
<reference evidence="3" key="1">
    <citation type="journal article" date="2016" name="Genome Announc.">
        <title>Draft Genome Sequences of Methanobrevibacter curvatus DSM11111, Methanobrevibacter cuticularis DSM11139, Methanobrevibacter filiformis DSM11501, and Methanobrevibacter oralis DSM7256.</title>
        <authorList>
            <person name="Poehlein A."/>
            <person name="Seedorf H."/>
        </authorList>
    </citation>
    <scope>NUCLEOTIDE SEQUENCE [LARGE SCALE GENOMIC DNA]</scope>
    <source>
        <strain evidence="3">DSM 7256 / JCM 30027 / ZR</strain>
    </source>
</reference>
<dbReference type="EMBL" id="LWMU01000113">
    <property type="protein sequence ID" value="KZX10573.1"/>
    <property type="molecule type" value="Genomic_DNA"/>
</dbReference>
<keyword evidence="1" id="KW-0472">Membrane</keyword>
<proteinExistence type="predicted"/>
<evidence type="ECO:0000313" key="2">
    <source>
        <dbReference type="EMBL" id="KZX10573.1"/>
    </source>
</evidence>
<keyword evidence="3" id="KW-1185">Reference proteome</keyword>
<keyword evidence="1" id="KW-1133">Transmembrane helix</keyword>